<protein>
    <submittedName>
        <fullName evidence="2">Uncharacterized protein</fullName>
    </submittedName>
</protein>
<reference evidence="2 3" key="1">
    <citation type="journal article" date="2018" name="IMA Fungus">
        <title>IMA Genome-F 9: Draft genome sequence of Annulohypoxylon stygium, Aspergillus mulundensis, Berkeleyomyces basicola (syn. Thielaviopsis basicola), Ceratocystis smalleyi, two Cercospora beticola strains, Coleophoma cylindrospora, Fusarium fracticaudum, Phialophora cf. hyalina, and Morchella septimelata.</title>
        <authorList>
            <person name="Wingfield B.D."/>
            <person name="Bills G.F."/>
            <person name="Dong Y."/>
            <person name="Huang W."/>
            <person name="Nel W.J."/>
            <person name="Swalarsk-Parry B.S."/>
            <person name="Vaghefi N."/>
            <person name="Wilken P.M."/>
            <person name="An Z."/>
            <person name="de Beer Z.W."/>
            <person name="De Vos L."/>
            <person name="Chen L."/>
            <person name="Duong T.A."/>
            <person name="Gao Y."/>
            <person name="Hammerbacher A."/>
            <person name="Kikkert J.R."/>
            <person name="Li Y."/>
            <person name="Li H."/>
            <person name="Li K."/>
            <person name="Li Q."/>
            <person name="Liu X."/>
            <person name="Ma X."/>
            <person name="Naidoo K."/>
            <person name="Pethybridge S.J."/>
            <person name="Sun J."/>
            <person name="Steenkamp E.T."/>
            <person name="van der Nest M.A."/>
            <person name="van Wyk S."/>
            <person name="Wingfield M.J."/>
            <person name="Xiong C."/>
            <person name="Yue Q."/>
            <person name="Zhang X."/>
        </authorList>
    </citation>
    <scope>NUCLEOTIDE SEQUENCE [LARGE SCALE GENOMIC DNA]</scope>
    <source>
        <strain evidence="2 3">BP 5553</strain>
    </source>
</reference>
<dbReference type="PANTHER" id="PTHR40625:SF1">
    <property type="entry name" value="AMP-ACTIVATED PROTEIN KINASE GLYCOGEN-BINDING DOMAIN-CONTAINING PROTEIN"/>
    <property type="match status" value="1"/>
</dbReference>
<evidence type="ECO:0000313" key="2">
    <source>
        <dbReference type="EMBL" id="RDL39288.1"/>
    </source>
</evidence>
<dbReference type="EMBL" id="NPIC01000002">
    <property type="protein sequence ID" value="RDL39288.1"/>
    <property type="molecule type" value="Genomic_DNA"/>
</dbReference>
<proteinExistence type="predicted"/>
<dbReference type="Proteomes" id="UP000254866">
    <property type="component" value="Unassembled WGS sequence"/>
</dbReference>
<feature type="compositionally biased region" description="Polar residues" evidence="1">
    <location>
        <begin position="407"/>
        <end position="422"/>
    </location>
</feature>
<gene>
    <name evidence="2" type="ORF">BP5553_03628</name>
</gene>
<keyword evidence="3" id="KW-1185">Reference proteome</keyword>
<feature type="region of interest" description="Disordered" evidence="1">
    <location>
        <begin position="110"/>
        <end position="241"/>
    </location>
</feature>
<organism evidence="2 3">
    <name type="scientific">Venustampulla echinocandica</name>
    <dbReference type="NCBI Taxonomy" id="2656787"/>
    <lineage>
        <taxon>Eukaryota</taxon>
        <taxon>Fungi</taxon>
        <taxon>Dikarya</taxon>
        <taxon>Ascomycota</taxon>
        <taxon>Pezizomycotina</taxon>
        <taxon>Leotiomycetes</taxon>
        <taxon>Helotiales</taxon>
        <taxon>Pleuroascaceae</taxon>
        <taxon>Venustampulla</taxon>
    </lineage>
</organism>
<dbReference type="GeneID" id="43596477"/>
<name>A0A370TUY2_9HELO</name>
<dbReference type="RefSeq" id="XP_031871944.1">
    <property type="nucleotide sequence ID" value="XM_032012251.1"/>
</dbReference>
<dbReference type="STRING" id="2656787.A0A370TUY2"/>
<dbReference type="OrthoDB" id="5422351at2759"/>
<accession>A0A370TUY2</accession>
<comment type="caution">
    <text evidence="2">The sequence shown here is derived from an EMBL/GenBank/DDBJ whole genome shotgun (WGS) entry which is preliminary data.</text>
</comment>
<dbReference type="AlphaFoldDB" id="A0A370TUY2"/>
<sequence length="460" mass="50274">MERDARRGRGQWRGCYAFTDVTCDGGGVNCPKRTGGLKMGSTYYYYYELDDGTEHHDPTIPFTTSCPYLPGQPVNSVYIPIERKPLRCRSASMSSMANGDVMTMNPADKFMTPRPSPRPPVTQLRLNTSPSLPTMKRSARSISPKSDKSSWSPRAFFGLRSPPMTSVYDNSKRGRSSSASKIGERSNSFQNGFILPRSEDAQRSKTSLHMREASPPSLGRPQSREPSPLRQQLPRDSNNLNISTLLIPDEIAEEAEDDDNFASPFNRTSVDERSLPTQLSPPPPSCGRPSALRTRPATSTSKPLPEIPDEKLMPLPLRLRAVMSAAELPRSHFSISTISTATSSPTNSHFDFTEMRSISELNYDEGGLVADLGSGDEFTSSPASDEADGREFTGYSLPEDGFPVTKETPQNEALRSPASRTTFGGPAAFPMHAGPDIAQVSAFEELLSEAGYLGNMIAGK</sequence>
<feature type="compositionally biased region" description="Low complexity" evidence="1">
    <location>
        <begin position="140"/>
        <end position="154"/>
    </location>
</feature>
<feature type="region of interest" description="Disordered" evidence="1">
    <location>
        <begin position="256"/>
        <end position="309"/>
    </location>
</feature>
<feature type="compositionally biased region" description="Polar residues" evidence="1">
    <location>
        <begin position="176"/>
        <end position="191"/>
    </location>
</feature>
<evidence type="ECO:0000256" key="1">
    <source>
        <dbReference type="SAM" id="MobiDB-lite"/>
    </source>
</evidence>
<evidence type="ECO:0000313" key="3">
    <source>
        <dbReference type="Proteomes" id="UP000254866"/>
    </source>
</evidence>
<feature type="region of interest" description="Disordered" evidence="1">
    <location>
        <begin position="377"/>
        <end position="422"/>
    </location>
</feature>
<dbReference type="PANTHER" id="PTHR40625">
    <property type="entry name" value="GTP-BINDING PROTEIN ESDC-RELATED"/>
    <property type="match status" value="1"/>
</dbReference>